<sequence>MTGLMATAEAFELVGEKRLEWGRSGTITVFLRTQVGLNIAHLNVIPIPTVKPTTSIFVTVLTLLIKEAELELQGVGAVGKHIEYGGTRRIAKVKLGITKKLVEPRLFGRYRRPRALKPTERS</sequence>
<name>A0AAV4LR27_BABCB</name>
<comment type="caution">
    <text evidence="1">The sequence shown here is derived from an EMBL/GenBank/DDBJ whole genome shotgun (WGS) entry which is preliminary data.</text>
</comment>
<keyword evidence="2" id="KW-1185">Reference proteome</keyword>
<proteinExistence type="predicted"/>
<dbReference type="Proteomes" id="UP001497744">
    <property type="component" value="Unassembled WGS sequence"/>
</dbReference>
<dbReference type="EMBL" id="BPLF01000001">
    <property type="protein sequence ID" value="GIX62252.1"/>
    <property type="molecule type" value="Genomic_DNA"/>
</dbReference>
<dbReference type="AlphaFoldDB" id="A0AAV4LR27"/>
<protein>
    <submittedName>
        <fullName evidence="1">Uncharacterized protein</fullName>
    </submittedName>
</protein>
<dbReference type="RefSeq" id="XP_067714321.1">
    <property type="nucleotide sequence ID" value="XM_067858220.1"/>
</dbReference>
<organism evidence="1 2">
    <name type="scientific">Babesia caballi</name>
    <dbReference type="NCBI Taxonomy" id="5871"/>
    <lineage>
        <taxon>Eukaryota</taxon>
        <taxon>Sar</taxon>
        <taxon>Alveolata</taxon>
        <taxon>Apicomplexa</taxon>
        <taxon>Aconoidasida</taxon>
        <taxon>Piroplasmida</taxon>
        <taxon>Babesiidae</taxon>
        <taxon>Babesia</taxon>
    </lineage>
</organism>
<accession>A0AAV4LR27</accession>
<evidence type="ECO:0000313" key="2">
    <source>
        <dbReference type="Proteomes" id="UP001497744"/>
    </source>
</evidence>
<evidence type="ECO:0000313" key="1">
    <source>
        <dbReference type="EMBL" id="GIX62252.1"/>
    </source>
</evidence>
<reference evidence="1 2" key="1">
    <citation type="submission" date="2021-06" db="EMBL/GenBank/DDBJ databases">
        <title>Genome sequence of Babesia caballi.</title>
        <authorList>
            <person name="Yamagishi J."/>
            <person name="Kidaka T."/>
            <person name="Ochi A."/>
        </authorList>
    </citation>
    <scope>NUCLEOTIDE SEQUENCE [LARGE SCALE GENOMIC DNA]</scope>
    <source>
        <strain evidence="1">USDA-D6B2</strain>
    </source>
</reference>
<dbReference type="GeneID" id="94193733"/>
<gene>
    <name evidence="1" type="ORF">BcabD6B2_16870</name>
</gene>